<feature type="region of interest" description="Disordered" evidence="5">
    <location>
        <begin position="28"/>
        <end position="51"/>
    </location>
</feature>
<dbReference type="CDD" id="cd07185">
    <property type="entry name" value="OmpA_C-like"/>
    <property type="match status" value="1"/>
</dbReference>
<dbReference type="Pfam" id="PF00691">
    <property type="entry name" value="OmpA"/>
    <property type="match status" value="1"/>
</dbReference>
<feature type="chain" id="PRO_5041356880" evidence="6">
    <location>
        <begin position="20"/>
        <end position="222"/>
    </location>
</feature>
<dbReference type="GO" id="GO:0009279">
    <property type="term" value="C:cell outer membrane"/>
    <property type="evidence" value="ECO:0007669"/>
    <property type="project" value="UniProtKB-SubCell"/>
</dbReference>
<keyword evidence="9" id="KW-1185">Reference proteome</keyword>
<dbReference type="InterPro" id="IPR006664">
    <property type="entry name" value="OMP_bac"/>
</dbReference>
<sequence length="222" mass="24617">MRRILSVVMAGSVAMFVAACSNGKTVADQQAQKEEKSLSNQSEAPYVAPDPDDLYKVAPAEDLYQPPKMYIPAPPYTPPKMAPANFKYVPPEMIHPDMEIKTTDKHVVIELPEHILFDTDSAVLRKEAYPALAQIAKSLSKTENAHFQIHGHTDHRGSHEHNLQLSQERADAVKKALVEKFSVNEALLSTKGWGETKPLVANDSPENMQKNRRVEVIVVPSG</sequence>
<keyword evidence="2 4" id="KW-0472">Membrane</keyword>
<dbReference type="InterPro" id="IPR036737">
    <property type="entry name" value="OmpA-like_sf"/>
</dbReference>
<accession>A0AA45WN60</accession>
<dbReference type="Gene3D" id="3.30.1330.60">
    <property type="entry name" value="OmpA-like domain"/>
    <property type="match status" value="1"/>
</dbReference>
<comment type="subcellular location">
    <subcellularLocation>
        <location evidence="1">Cell outer membrane</location>
    </subcellularLocation>
</comment>
<dbReference type="InterPro" id="IPR050330">
    <property type="entry name" value="Bact_OuterMem_StrucFunc"/>
</dbReference>
<dbReference type="PANTHER" id="PTHR30329:SF21">
    <property type="entry name" value="LIPOPROTEIN YIAD-RELATED"/>
    <property type="match status" value="1"/>
</dbReference>
<dbReference type="PRINTS" id="PR01021">
    <property type="entry name" value="OMPADOMAIN"/>
</dbReference>
<dbReference type="RefSeq" id="WP_284724194.1">
    <property type="nucleotide sequence ID" value="NZ_FXTU01000003.1"/>
</dbReference>
<dbReference type="PROSITE" id="PS51123">
    <property type="entry name" value="OMPA_2"/>
    <property type="match status" value="1"/>
</dbReference>
<reference evidence="8" key="1">
    <citation type="submission" date="2017-05" db="EMBL/GenBank/DDBJ databases">
        <authorList>
            <person name="Varghese N."/>
            <person name="Submissions S."/>
        </authorList>
    </citation>
    <scope>NUCLEOTIDE SEQUENCE</scope>
    <source>
        <strain evidence="8">DSM 45262</strain>
    </source>
</reference>
<evidence type="ECO:0000256" key="6">
    <source>
        <dbReference type="SAM" id="SignalP"/>
    </source>
</evidence>
<dbReference type="AlphaFoldDB" id="A0AA45WN60"/>
<evidence type="ECO:0000256" key="3">
    <source>
        <dbReference type="ARBA" id="ARBA00023237"/>
    </source>
</evidence>
<feature type="domain" description="OmpA-like" evidence="7">
    <location>
        <begin position="104"/>
        <end position="222"/>
    </location>
</feature>
<evidence type="ECO:0000256" key="2">
    <source>
        <dbReference type="ARBA" id="ARBA00023136"/>
    </source>
</evidence>
<evidence type="ECO:0000256" key="4">
    <source>
        <dbReference type="PROSITE-ProRule" id="PRU00473"/>
    </source>
</evidence>
<feature type="signal peptide" evidence="6">
    <location>
        <begin position="1"/>
        <end position="19"/>
    </location>
</feature>
<organism evidence="8 9">
    <name type="scientific">Laceyella tengchongensis</name>
    <dbReference type="NCBI Taxonomy" id="574699"/>
    <lineage>
        <taxon>Bacteria</taxon>
        <taxon>Bacillati</taxon>
        <taxon>Bacillota</taxon>
        <taxon>Bacilli</taxon>
        <taxon>Bacillales</taxon>
        <taxon>Thermoactinomycetaceae</taxon>
        <taxon>Laceyella</taxon>
    </lineage>
</organism>
<dbReference type="InterPro" id="IPR006665">
    <property type="entry name" value="OmpA-like"/>
</dbReference>
<evidence type="ECO:0000259" key="7">
    <source>
        <dbReference type="PROSITE" id="PS51123"/>
    </source>
</evidence>
<evidence type="ECO:0000256" key="1">
    <source>
        <dbReference type="ARBA" id="ARBA00004442"/>
    </source>
</evidence>
<name>A0AA45WN60_9BACL</name>
<comment type="caution">
    <text evidence="8">The sequence shown here is derived from an EMBL/GenBank/DDBJ whole genome shotgun (WGS) entry which is preliminary data.</text>
</comment>
<keyword evidence="6" id="KW-0732">Signal</keyword>
<dbReference type="PROSITE" id="PS51257">
    <property type="entry name" value="PROKAR_LIPOPROTEIN"/>
    <property type="match status" value="1"/>
</dbReference>
<evidence type="ECO:0000313" key="9">
    <source>
        <dbReference type="Proteomes" id="UP001157946"/>
    </source>
</evidence>
<keyword evidence="3" id="KW-0998">Cell outer membrane</keyword>
<evidence type="ECO:0000313" key="8">
    <source>
        <dbReference type="EMBL" id="SMP17398.1"/>
    </source>
</evidence>
<proteinExistence type="predicted"/>
<gene>
    <name evidence="8" type="ORF">SAMN06265361_10364</name>
</gene>
<protein>
    <submittedName>
        <fullName evidence="8">OmpA family protein</fullName>
    </submittedName>
</protein>
<dbReference type="EMBL" id="FXTU01000003">
    <property type="protein sequence ID" value="SMP17398.1"/>
    <property type="molecule type" value="Genomic_DNA"/>
</dbReference>
<dbReference type="PANTHER" id="PTHR30329">
    <property type="entry name" value="STATOR ELEMENT OF FLAGELLAR MOTOR COMPLEX"/>
    <property type="match status" value="1"/>
</dbReference>
<dbReference type="Proteomes" id="UP001157946">
    <property type="component" value="Unassembled WGS sequence"/>
</dbReference>
<evidence type="ECO:0000256" key="5">
    <source>
        <dbReference type="SAM" id="MobiDB-lite"/>
    </source>
</evidence>
<dbReference type="SUPFAM" id="SSF103088">
    <property type="entry name" value="OmpA-like"/>
    <property type="match status" value="1"/>
</dbReference>